<dbReference type="InterPro" id="IPR006639">
    <property type="entry name" value="Preselin/SPP"/>
</dbReference>
<evidence type="ECO:0000256" key="7">
    <source>
        <dbReference type="ARBA" id="ARBA00023136"/>
    </source>
</evidence>
<evidence type="ECO:0000313" key="11">
    <source>
        <dbReference type="EMBL" id="KAI3426225.1"/>
    </source>
</evidence>
<sequence length="538" mass="57360">MGKAVHLLAVFLGALAVVGAQRDCYGAVVEVAVAASQDTDAFYGYPGPFGLRLNDTATPPMPLVKAAPLNACGGSVAAAPVLGAAALVVRGNCSFTDKAWALQRAGFGAMLLFNFEEECVLMSANATEAKGLTLAVASLTEEAGARLQELMAEHHGEPLTVQLRMPDEGPIDWSSVALWLIATGTVTVAGLWAGHGHLASMGRDSSTPTARKSAATDLPSVDISGRAAVGFVGLASAMLLILFFFLDKWLAYVLVTLFALGAWQAVSMITFAALNHVSGQRWRSTYLRLPVVGVAPVNGVLAATLGGCLCITWAAWHNAVWSWPLQDIMGVCFMLVILKQFFLPNLKVATTLLCLAFVYDVWWVFMQPLVTGGESVMIEVATGGASHEQLPMVLRFPHFVLGTNPAFALLGLGDVVLPGLLVVFCRRFDLSHRLSFSRSYFLPCVLGYGGGLLVTYCALWFSWFGDEGQPALLYLVPGTLGTTSLLAFLRGQFAMLWTHDFELVSGGGARGEAAAARESAERLEAGLERLLSPGEEQR</sequence>
<accession>A0A9D4YU16</accession>
<dbReference type="CDD" id="cd00538">
    <property type="entry name" value="PA"/>
    <property type="match status" value="1"/>
</dbReference>
<name>A0A9D4YU16_CHLVU</name>
<reference evidence="11" key="1">
    <citation type="journal article" date="2019" name="Plant J.">
        <title>Chlorella vulgaris genome assembly and annotation reveals the molecular basis for metabolic acclimation to high light conditions.</title>
        <authorList>
            <person name="Cecchin M."/>
            <person name="Marcolungo L."/>
            <person name="Rossato M."/>
            <person name="Girolomoni L."/>
            <person name="Cosentino E."/>
            <person name="Cuine S."/>
            <person name="Li-Beisson Y."/>
            <person name="Delledonne M."/>
            <person name="Ballottari M."/>
        </authorList>
    </citation>
    <scope>NUCLEOTIDE SEQUENCE</scope>
    <source>
        <strain evidence="11">211/11P</strain>
    </source>
</reference>
<keyword evidence="12" id="KW-1185">Reference proteome</keyword>
<evidence type="ECO:0000256" key="9">
    <source>
        <dbReference type="SAM" id="SignalP"/>
    </source>
</evidence>
<dbReference type="GO" id="GO:0042500">
    <property type="term" value="F:aspartic endopeptidase activity, intramembrane cleaving"/>
    <property type="evidence" value="ECO:0007669"/>
    <property type="project" value="InterPro"/>
</dbReference>
<comment type="similarity">
    <text evidence="3">Belongs to the peptidase A22B family.</text>
</comment>
<feature type="domain" description="PA" evidence="10">
    <location>
        <begin position="62"/>
        <end position="147"/>
    </location>
</feature>
<evidence type="ECO:0000256" key="2">
    <source>
        <dbReference type="ARBA" id="ARBA00004127"/>
    </source>
</evidence>
<dbReference type="GO" id="GO:0005765">
    <property type="term" value="C:lysosomal membrane"/>
    <property type="evidence" value="ECO:0007669"/>
    <property type="project" value="TreeGrafter"/>
</dbReference>
<feature type="transmembrane region" description="Helical" evidence="8">
    <location>
        <begin position="252"/>
        <end position="274"/>
    </location>
</feature>
<dbReference type="GO" id="GO:0030660">
    <property type="term" value="C:Golgi-associated vesicle membrane"/>
    <property type="evidence" value="ECO:0007669"/>
    <property type="project" value="TreeGrafter"/>
</dbReference>
<evidence type="ECO:0000256" key="4">
    <source>
        <dbReference type="ARBA" id="ARBA00022692"/>
    </source>
</evidence>
<dbReference type="EMBL" id="SIDB01000011">
    <property type="protein sequence ID" value="KAI3426225.1"/>
    <property type="molecule type" value="Genomic_DNA"/>
</dbReference>
<keyword evidence="9" id="KW-0732">Signal</keyword>
<feature type="transmembrane region" description="Helical" evidence="8">
    <location>
        <begin position="471"/>
        <end position="489"/>
    </location>
</feature>
<keyword evidence="6 8" id="KW-1133">Transmembrane helix</keyword>
<dbReference type="GO" id="GO:0098553">
    <property type="term" value="C:lumenal side of endoplasmic reticulum membrane"/>
    <property type="evidence" value="ECO:0007669"/>
    <property type="project" value="TreeGrafter"/>
</dbReference>
<keyword evidence="4 8" id="KW-0812">Transmembrane</keyword>
<dbReference type="PANTHER" id="PTHR12174:SF75">
    <property type="entry name" value="SIGNAL PEPTIDE PEPTIDASE-LIKE 2"/>
    <property type="match status" value="1"/>
</dbReference>
<dbReference type="PANTHER" id="PTHR12174">
    <property type="entry name" value="SIGNAL PEPTIDE PEPTIDASE"/>
    <property type="match status" value="1"/>
</dbReference>
<dbReference type="Pfam" id="PF04258">
    <property type="entry name" value="Peptidase_A22B"/>
    <property type="match status" value="1"/>
</dbReference>
<dbReference type="Proteomes" id="UP001055712">
    <property type="component" value="Unassembled WGS sequence"/>
</dbReference>
<proteinExistence type="inferred from homology"/>
<dbReference type="GO" id="GO:0033619">
    <property type="term" value="P:membrane protein proteolysis"/>
    <property type="evidence" value="ECO:0007669"/>
    <property type="project" value="TreeGrafter"/>
</dbReference>
<feature type="signal peptide" evidence="9">
    <location>
        <begin position="1"/>
        <end position="20"/>
    </location>
</feature>
<comment type="caution">
    <text evidence="11">The sequence shown here is derived from an EMBL/GenBank/DDBJ whole genome shotgun (WGS) entry which is preliminary data.</text>
</comment>
<evidence type="ECO:0000256" key="1">
    <source>
        <dbReference type="ARBA" id="ARBA00003012"/>
    </source>
</evidence>
<dbReference type="InterPro" id="IPR007369">
    <property type="entry name" value="Peptidase_A22B_SPP"/>
</dbReference>
<feature type="chain" id="PRO_5038986535" description="PA domain-containing protein" evidence="9">
    <location>
        <begin position="21"/>
        <end position="538"/>
    </location>
</feature>
<evidence type="ECO:0000256" key="8">
    <source>
        <dbReference type="SAM" id="Phobius"/>
    </source>
</evidence>
<evidence type="ECO:0000256" key="5">
    <source>
        <dbReference type="ARBA" id="ARBA00022801"/>
    </source>
</evidence>
<comment type="subcellular location">
    <subcellularLocation>
        <location evidence="2">Endomembrane system</location>
        <topology evidence="2">Multi-pass membrane protein</topology>
    </subcellularLocation>
</comment>
<evidence type="ECO:0000313" key="12">
    <source>
        <dbReference type="Proteomes" id="UP001055712"/>
    </source>
</evidence>
<gene>
    <name evidence="11" type="ORF">D9Q98_008601</name>
</gene>
<dbReference type="SMART" id="SM00730">
    <property type="entry name" value="PSN"/>
    <property type="match status" value="1"/>
</dbReference>
<organism evidence="11 12">
    <name type="scientific">Chlorella vulgaris</name>
    <name type="common">Green alga</name>
    <dbReference type="NCBI Taxonomy" id="3077"/>
    <lineage>
        <taxon>Eukaryota</taxon>
        <taxon>Viridiplantae</taxon>
        <taxon>Chlorophyta</taxon>
        <taxon>core chlorophytes</taxon>
        <taxon>Trebouxiophyceae</taxon>
        <taxon>Chlorellales</taxon>
        <taxon>Chlorellaceae</taxon>
        <taxon>Chlorella clade</taxon>
        <taxon>Chlorella</taxon>
    </lineage>
</organism>
<dbReference type="AlphaFoldDB" id="A0A9D4YU16"/>
<dbReference type="InterPro" id="IPR003137">
    <property type="entry name" value="PA_domain"/>
</dbReference>
<protein>
    <recommendedName>
        <fullName evidence="10">PA domain-containing protein</fullName>
    </recommendedName>
</protein>
<feature type="transmembrane region" description="Helical" evidence="8">
    <location>
        <begin position="345"/>
        <end position="365"/>
    </location>
</feature>
<keyword evidence="7 8" id="KW-0472">Membrane</keyword>
<reference evidence="11" key="2">
    <citation type="submission" date="2020-11" db="EMBL/GenBank/DDBJ databases">
        <authorList>
            <person name="Cecchin M."/>
            <person name="Marcolungo L."/>
            <person name="Rossato M."/>
            <person name="Girolomoni L."/>
            <person name="Cosentino E."/>
            <person name="Cuine S."/>
            <person name="Li-Beisson Y."/>
            <person name="Delledonne M."/>
            <person name="Ballottari M."/>
        </authorList>
    </citation>
    <scope>NUCLEOTIDE SEQUENCE</scope>
    <source>
        <strain evidence="11">211/11P</strain>
        <tissue evidence="11">Whole cell</tissue>
    </source>
</reference>
<keyword evidence="5" id="KW-0378">Hydrolase</keyword>
<dbReference type="Gene3D" id="3.50.30.30">
    <property type="match status" value="1"/>
</dbReference>
<feature type="transmembrane region" description="Helical" evidence="8">
    <location>
        <begin position="286"/>
        <end position="314"/>
    </location>
</feature>
<comment type="function">
    <text evidence="1">Intramembrane-cleaving aspartic protease (I-CLiP) that cleaves type II membrane signal peptides in the hydrophobic plane of the membrane.</text>
</comment>
<feature type="transmembrane region" description="Helical" evidence="8">
    <location>
        <begin position="173"/>
        <end position="193"/>
    </location>
</feature>
<dbReference type="GO" id="GO:0098554">
    <property type="term" value="C:cytoplasmic side of endoplasmic reticulum membrane"/>
    <property type="evidence" value="ECO:0007669"/>
    <property type="project" value="TreeGrafter"/>
</dbReference>
<dbReference type="OrthoDB" id="29661at2759"/>
<feature type="transmembrane region" description="Helical" evidence="8">
    <location>
        <begin position="440"/>
        <end position="465"/>
    </location>
</feature>
<feature type="transmembrane region" description="Helical" evidence="8">
    <location>
        <begin position="227"/>
        <end position="246"/>
    </location>
</feature>
<evidence type="ECO:0000259" key="10">
    <source>
        <dbReference type="Pfam" id="PF02225"/>
    </source>
</evidence>
<feature type="transmembrane region" description="Helical" evidence="8">
    <location>
        <begin position="406"/>
        <end position="428"/>
    </location>
</feature>
<evidence type="ECO:0000256" key="6">
    <source>
        <dbReference type="ARBA" id="ARBA00022989"/>
    </source>
</evidence>
<evidence type="ECO:0000256" key="3">
    <source>
        <dbReference type="ARBA" id="ARBA00006859"/>
    </source>
</evidence>
<dbReference type="Pfam" id="PF02225">
    <property type="entry name" value="PA"/>
    <property type="match status" value="1"/>
</dbReference>